<organism evidence="1 2">
    <name type="scientific">Leptospira hartskeerlii</name>
    <dbReference type="NCBI Taxonomy" id="2023177"/>
    <lineage>
        <taxon>Bacteria</taxon>
        <taxon>Pseudomonadati</taxon>
        <taxon>Spirochaetota</taxon>
        <taxon>Spirochaetia</taxon>
        <taxon>Leptospirales</taxon>
        <taxon>Leptospiraceae</taxon>
        <taxon>Leptospira</taxon>
    </lineage>
</organism>
<dbReference type="SUPFAM" id="SSF48371">
    <property type="entry name" value="ARM repeat"/>
    <property type="match status" value="1"/>
</dbReference>
<dbReference type="InterPro" id="IPR016024">
    <property type="entry name" value="ARM-type_fold"/>
</dbReference>
<dbReference type="OrthoDB" id="342668at2"/>
<keyword evidence="2" id="KW-1185">Reference proteome</keyword>
<name>A0A2M9XGV6_9LEPT</name>
<dbReference type="Gene3D" id="1.25.10.10">
    <property type="entry name" value="Leucine-rich Repeat Variant"/>
    <property type="match status" value="1"/>
</dbReference>
<dbReference type="AlphaFoldDB" id="A0A2M9XGV6"/>
<sequence length="292" mass="32319">MSTVRILILGIILSLTAQISAKEMIHEKLDQLFYDQVKNLESGNLEERIQAADYLRFVSSKLAVRPLLKALKGNANVPKSDENSPTLKFTIAQALGAMESDIAGPGMVEEFKKISATVQESDYPAFSSPEGYNLVIAAGEIIRNVGLLPYTKENQEAIINALGHPNFYVRASAADGLKNLNRKDALSQLNSAIDKEKNPFAKVAILNAIVYINRIANQKFYDLCAFLKDESPMVRYRASIAVGEVDLKAGEYSLREALLIEHDQMVREQIKKDLASVTGFKMPANLPLFLKD</sequence>
<proteinExistence type="predicted"/>
<evidence type="ECO:0000313" key="1">
    <source>
        <dbReference type="EMBL" id="PJZ26916.1"/>
    </source>
</evidence>
<gene>
    <name evidence="1" type="ORF">CH357_05390</name>
</gene>
<dbReference type="Proteomes" id="UP000232196">
    <property type="component" value="Unassembled WGS sequence"/>
</dbReference>
<dbReference type="RefSeq" id="WP_100705709.1">
    <property type="nucleotide sequence ID" value="NZ_NPDL01000002.1"/>
</dbReference>
<comment type="caution">
    <text evidence="1">The sequence shown here is derived from an EMBL/GenBank/DDBJ whole genome shotgun (WGS) entry which is preliminary data.</text>
</comment>
<dbReference type="InterPro" id="IPR011989">
    <property type="entry name" value="ARM-like"/>
</dbReference>
<protein>
    <recommendedName>
        <fullName evidence="3">HEAT repeat domain-containing protein</fullName>
    </recommendedName>
</protein>
<evidence type="ECO:0008006" key="3">
    <source>
        <dbReference type="Google" id="ProtNLM"/>
    </source>
</evidence>
<dbReference type="EMBL" id="NPDN01000002">
    <property type="protein sequence ID" value="PJZ26916.1"/>
    <property type="molecule type" value="Genomic_DNA"/>
</dbReference>
<accession>A0A2M9XGV6</accession>
<evidence type="ECO:0000313" key="2">
    <source>
        <dbReference type="Proteomes" id="UP000232196"/>
    </source>
</evidence>
<reference evidence="1 2" key="1">
    <citation type="submission" date="2017-07" db="EMBL/GenBank/DDBJ databases">
        <title>Leptospira spp. isolated from tropical soils.</title>
        <authorList>
            <person name="Thibeaux R."/>
            <person name="Iraola G."/>
            <person name="Ferres I."/>
            <person name="Bierque E."/>
            <person name="Girault D."/>
            <person name="Soupe-Gilbert M.-E."/>
            <person name="Picardeau M."/>
            <person name="Goarant C."/>
        </authorList>
    </citation>
    <scope>NUCLEOTIDE SEQUENCE [LARGE SCALE GENOMIC DNA]</scope>
    <source>
        <strain evidence="1 2">MCA1-C-A1</strain>
    </source>
</reference>